<dbReference type="Pfam" id="PF21830">
    <property type="entry name" value="DUF6890"/>
    <property type="match status" value="1"/>
</dbReference>
<gene>
    <name evidence="1" type="ordered locus">XBJ1_1011</name>
</gene>
<sequence>MFEHALILRRHYLPNEKDNTESLARAIWLDNRYWENTRIATANGIALALKGE</sequence>
<evidence type="ECO:0000313" key="2">
    <source>
        <dbReference type="Proteomes" id="UP000002045"/>
    </source>
</evidence>
<dbReference type="KEGG" id="xbo:XBJ1_1011"/>
<dbReference type="HOGENOM" id="CLU_210370_1_0_6"/>
<dbReference type="AlphaFoldDB" id="D3UZR9"/>
<dbReference type="Proteomes" id="UP000002045">
    <property type="component" value="Chromosome"/>
</dbReference>
<reference evidence="1" key="1">
    <citation type="journal article" date="2011" name="PLoS ONE">
        <title>The entomopathogenic bacterial endosymbionts xenorhabdus and photorhabdus: convergent lifestyles from divergent genomes.</title>
        <authorList>
            <person name="Chaston J.M."/>
            <person name="Suen G."/>
            <person name="Tucker S.L."/>
            <person name="Andersen A.W."/>
            <person name="Bhasin A."/>
            <person name="Bode E."/>
            <person name="Bode H.B."/>
            <person name="Brachmann A.O."/>
            <person name="Cowles C.E."/>
            <person name="Cowles K.N."/>
            <person name="Darby C."/>
            <person name="de Leon L."/>
            <person name="Drace K."/>
            <person name="Du Z."/>
            <person name="Givaudan A."/>
            <person name="Herbert Tran E.E."/>
            <person name="Jewell K.A."/>
            <person name="Knack J.J."/>
            <person name="Krasomil-Osterfeld K.C."/>
            <person name="Kukor R."/>
            <person name="Lanois A."/>
            <person name="Latreille P."/>
            <person name="Leimgruber N.K."/>
            <person name="Lipke C.M."/>
            <person name="Liu R."/>
            <person name="Lu X."/>
            <person name="Martens E.C."/>
            <person name="Marri P.R."/>
            <person name="Medigue C."/>
            <person name="Menard M.L."/>
            <person name="Miller N.M."/>
            <person name="Morales-Soto N."/>
            <person name="Norton S."/>
            <person name="Ogier J.C."/>
            <person name="Orchard S.S."/>
            <person name="Park D."/>
            <person name="Park Y."/>
            <person name="Qurollo B.A."/>
            <person name="Sugar D.R."/>
            <person name="Richards G.R."/>
            <person name="Rouy Z."/>
            <person name="Slominski B."/>
            <person name="Slominski K."/>
            <person name="Snyder H."/>
            <person name="Tjaden B.C."/>
            <person name="van der Hoeven R."/>
            <person name="Welch R.D."/>
            <person name="Wheeler C."/>
            <person name="Xiang B."/>
            <person name="Barbazuk B."/>
            <person name="Gaudriault S."/>
            <person name="Goodner B."/>
            <person name="Slater S.C."/>
            <person name="Forst S."/>
            <person name="Goldman B.S."/>
            <person name="Goodrich-Blair H."/>
        </authorList>
    </citation>
    <scope>NUCLEOTIDE SEQUENCE [LARGE SCALE GENOMIC DNA]</scope>
    <source>
        <strain evidence="1">SS-2004</strain>
    </source>
</reference>
<name>D3UZR9_XENBS</name>
<accession>D3UZR9</accession>
<organism evidence="1 2">
    <name type="scientific">Xenorhabdus bovienii (strain SS-2004)</name>
    <name type="common">Xenorhabdus nematophila subsp. bovienii</name>
    <dbReference type="NCBI Taxonomy" id="406818"/>
    <lineage>
        <taxon>Bacteria</taxon>
        <taxon>Pseudomonadati</taxon>
        <taxon>Pseudomonadota</taxon>
        <taxon>Gammaproteobacteria</taxon>
        <taxon>Enterobacterales</taxon>
        <taxon>Morganellaceae</taxon>
        <taxon>Xenorhabdus</taxon>
    </lineage>
</organism>
<dbReference type="STRING" id="406818.XBJ1_1011"/>
<proteinExistence type="predicted"/>
<evidence type="ECO:0000313" key="1">
    <source>
        <dbReference type="EMBL" id="CBJ80152.1"/>
    </source>
</evidence>
<dbReference type="EMBL" id="FN667741">
    <property type="protein sequence ID" value="CBJ80152.1"/>
    <property type="molecule type" value="Genomic_DNA"/>
</dbReference>
<protein>
    <submittedName>
        <fullName evidence="1">Uncharacterized protein</fullName>
    </submittedName>
</protein>
<dbReference type="eggNOG" id="ENOG5033ITY">
    <property type="taxonomic scope" value="Bacteria"/>
</dbReference>
<dbReference type="InterPro" id="IPR054184">
    <property type="entry name" value="DUF6890"/>
</dbReference>